<proteinExistence type="predicted"/>
<feature type="domain" description="DUF6199" evidence="2">
    <location>
        <begin position="9"/>
        <end position="65"/>
    </location>
</feature>
<dbReference type="InterPro" id="IPR045679">
    <property type="entry name" value="DUF6199"/>
</dbReference>
<name>A0A1I0EPV7_9BACI</name>
<evidence type="ECO:0000313" key="4">
    <source>
        <dbReference type="Proteomes" id="UP000198618"/>
    </source>
</evidence>
<organism evidence="3 4">
    <name type="scientific">Oceanobacillus limi</name>
    <dbReference type="NCBI Taxonomy" id="930131"/>
    <lineage>
        <taxon>Bacteria</taxon>
        <taxon>Bacillati</taxon>
        <taxon>Bacillota</taxon>
        <taxon>Bacilli</taxon>
        <taxon>Bacillales</taxon>
        <taxon>Bacillaceae</taxon>
        <taxon>Oceanobacillus</taxon>
    </lineage>
</organism>
<dbReference type="Pfam" id="PF19701">
    <property type="entry name" value="DUF6199"/>
    <property type="match status" value="1"/>
</dbReference>
<evidence type="ECO:0000259" key="2">
    <source>
        <dbReference type="Pfam" id="PF19701"/>
    </source>
</evidence>
<sequence length="88" mass="10286">MLFILIVFSIPVYGFCIWSLYEPEESFFLFDRWRFKEIPELSDIQIKLIKIGSVIAMILWTILIIDVAIDTFTPDPPLPPIPDELKVD</sequence>
<dbReference type="RefSeq" id="WP_090870645.1">
    <property type="nucleotide sequence ID" value="NZ_FOHE01000012.1"/>
</dbReference>
<evidence type="ECO:0000256" key="1">
    <source>
        <dbReference type="SAM" id="Phobius"/>
    </source>
</evidence>
<protein>
    <recommendedName>
        <fullName evidence="2">DUF6199 domain-containing protein</fullName>
    </recommendedName>
</protein>
<accession>A0A1I0EPV7</accession>
<dbReference type="OrthoDB" id="2638588at2"/>
<reference evidence="3 4" key="1">
    <citation type="submission" date="2016-10" db="EMBL/GenBank/DDBJ databases">
        <authorList>
            <person name="de Groot N.N."/>
        </authorList>
    </citation>
    <scope>NUCLEOTIDE SEQUENCE [LARGE SCALE GENOMIC DNA]</scope>
    <source>
        <strain evidence="3 4">IBRC-M 10780</strain>
    </source>
</reference>
<feature type="transmembrane region" description="Helical" evidence="1">
    <location>
        <begin position="48"/>
        <end position="69"/>
    </location>
</feature>
<dbReference type="EMBL" id="FOHE01000012">
    <property type="protein sequence ID" value="SET47306.1"/>
    <property type="molecule type" value="Genomic_DNA"/>
</dbReference>
<keyword evidence="1" id="KW-0812">Transmembrane</keyword>
<evidence type="ECO:0000313" key="3">
    <source>
        <dbReference type="EMBL" id="SET47306.1"/>
    </source>
</evidence>
<dbReference type="AlphaFoldDB" id="A0A1I0EPV7"/>
<keyword evidence="1" id="KW-1133">Transmembrane helix</keyword>
<gene>
    <name evidence="3" type="ORF">SAMN05216389_11232</name>
</gene>
<dbReference type="Proteomes" id="UP000198618">
    <property type="component" value="Unassembled WGS sequence"/>
</dbReference>
<keyword evidence="1" id="KW-0472">Membrane</keyword>
<keyword evidence="4" id="KW-1185">Reference proteome</keyword>